<dbReference type="PANTHER" id="PTHR30026">
    <property type="entry name" value="OUTER MEMBRANE PROTEIN TOLC"/>
    <property type="match status" value="1"/>
</dbReference>
<dbReference type="InterPro" id="IPR051906">
    <property type="entry name" value="TolC-like"/>
</dbReference>
<dbReference type="AlphaFoldDB" id="A0A2P1P737"/>
<dbReference type="Proteomes" id="UP000241762">
    <property type="component" value="Chromosome"/>
</dbReference>
<evidence type="ECO:0000256" key="1">
    <source>
        <dbReference type="ARBA" id="ARBA00004442"/>
    </source>
</evidence>
<dbReference type="SUPFAM" id="SSF56954">
    <property type="entry name" value="Outer membrane efflux proteins (OEP)"/>
    <property type="match status" value="1"/>
</dbReference>
<evidence type="ECO:0000256" key="5">
    <source>
        <dbReference type="ARBA" id="ARBA00022692"/>
    </source>
</evidence>
<keyword evidence="8" id="KW-0732">Signal</keyword>
<evidence type="ECO:0000313" key="9">
    <source>
        <dbReference type="EMBL" id="AVP87082.1"/>
    </source>
</evidence>
<dbReference type="InterPro" id="IPR003423">
    <property type="entry name" value="OMP_efflux"/>
</dbReference>
<name>A0A2P1P737_9RICK</name>
<evidence type="ECO:0000256" key="7">
    <source>
        <dbReference type="ARBA" id="ARBA00023237"/>
    </source>
</evidence>
<evidence type="ECO:0000256" key="4">
    <source>
        <dbReference type="ARBA" id="ARBA00022452"/>
    </source>
</evidence>
<evidence type="ECO:0000256" key="3">
    <source>
        <dbReference type="ARBA" id="ARBA00022448"/>
    </source>
</evidence>
<sequence length="472" mass="52317">MVFSIMLKIKNLKFMKIKSAILAMVLTHASYATTLEEALISTYNTNQTLKQYRMDFLVSAEGCAEARSGYFPDISAQVEVDHSLSRPKSRYKDSNNDPILEALGIDVSKTKKRVVQNTLAVKQNLFNGQTYATVKAVNLAFKAARAQLESQEQKVLFDAVTAYLDYELAKAKYDASNASVNFNSKNVEAIEAKLKVGEANNTEVAIAQSGLSNAKSEQAQAFSDLEGKKADFLEKIGIVPSETESSKLPNLPASLAEFKAKVLEFSPSLEYARQNAKSSKAQIAAVAGSLLPSLDLQFAFTRTHNDPETRSSYNRSGVTSALTLSIPIFSKGGASYSKLRQTKYQARKAAYAADYQARQIDSQIIFLWESLQSLRSALESATVALEAQQLAFDGTMQEFKLGLKDILAVLKVESDLTKVKINKATVLRNYIFQAYQMKMFMGELTAKKLQLKVDYFDPNKELRKIKAPLVHF</sequence>
<feature type="chain" id="PRO_5015202878" evidence="8">
    <location>
        <begin position="35"/>
        <end position="472"/>
    </location>
</feature>
<dbReference type="Gene3D" id="1.20.1600.10">
    <property type="entry name" value="Outer membrane efflux proteins (OEP)"/>
    <property type="match status" value="1"/>
</dbReference>
<evidence type="ECO:0000256" key="6">
    <source>
        <dbReference type="ARBA" id="ARBA00023136"/>
    </source>
</evidence>
<dbReference type="GO" id="GO:0015288">
    <property type="term" value="F:porin activity"/>
    <property type="evidence" value="ECO:0007669"/>
    <property type="project" value="TreeGrafter"/>
</dbReference>
<evidence type="ECO:0000256" key="8">
    <source>
        <dbReference type="SAM" id="SignalP"/>
    </source>
</evidence>
<keyword evidence="7" id="KW-0998">Cell outer membrane</keyword>
<feature type="signal peptide" evidence="8">
    <location>
        <begin position="1"/>
        <end position="34"/>
    </location>
</feature>
<gene>
    <name evidence="9" type="ORF">phytr_1220</name>
</gene>
<evidence type="ECO:0000313" key="10">
    <source>
        <dbReference type="Proteomes" id="UP000241762"/>
    </source>
</evidence>
<reference evidence="9 10" key="1">
    <citation type="submission" date="2018-03" db="EMBL/GenBank/DDBJ databases">
        <title>A gene transfer event suggests a long-term partnership between eustigmatophyte algae and a novel lineage of endosymbiotic bacteria.</title>
        <authorList>
            <person name="Yurchenko T."/>
            <person name="Sevcikova T."/>
            <person name="Pribyl P."/>
            <person name="El Karkouri K."/>
            <person name="Klimes V."/>
            <person name="Amaral R."/>
            <person name="Zbrankova V."/>
            <person name="Kim E."/>
            <person name="Raoult D."/>
            <person name="Santos L.M.A."/>
            <person name="Elias M."/>
        </authorList>
    </citation>
    <scope>NUCLEOTIDE SEQUENCE [LARGE SCALE GENOMIC DNA]</scope>
    <source>
        <strain evidence="9">CCALA 838</strain>
    </source>
</reference>
<evidence type="ECO:0000256" key="2">
    <source>
        <dbReference type="ARBA" id="ARBA00007613"/>
    </source>
</evidence>
<protein>
    <submittedName>
        <fullName evidence="9">Outer membrane protein tolC</fullName>
    </submittedName>
</protein>
<dbReference type="GO" id="GO:0009279">
    <property type="term" value="C:cell outer membrane"/>
    <property type="evidence" value="ECO:0007669"/>
    <property type="project" value="UniProtKB-SubCell"/>
</dbReference>
<comment type="similarity">
    <text evidence="2">Belongs to the outer membrane factor (OMF) (TC 1.B.17) family.</text>
</comment>
<proteinExistence type="inferred from homology"/>
<dbReference type="KEGG" id="ptc:phytr_1220"/>
<dbReference type="EMBL" id="CP027845">
    <property type="protein sequence ID" value="AVP87082.1"/>
    <property type="molecule type" value="Genomic_DNA"/>
</dbReference>
<keyword evidence="3" id="KW-0813">Transport</keyword>
<keyword evidence="5" id="KW-0812">Transmembrane</keyword>
<dbReference type="PANTHER" id="PTHR30026:SF20">
    <property type="entry name" value="OUTER MEMBRANE PROTEIN TOLC"/>
    <property type="match status" value="1"/>
</dbReference>
<accession>A0A2P1P737</accession>
<keyword evidence="10" id="KW-1185">Reference proteome</keyword>
<comment type="subcellular location">
    <subcellularLocation>
        <location evidence="1">Cell outer membrane</location>
    </subcellularLocation>
</comment>
<organism evidence="9 10">
    <name type="scientific">Candidatus Phycorickettsia trachydisci</name>
    <dbReference type="NCBI Taxonomy" id="2115978"/>
    <lineage>
        <taxon>Bacteria</taxon>
        <taxon>Pseudomonadati</taxon>
        <taxon>Pseudomonadota</taxon>
        <taxon>Alphaproteobacteria</taxon>
        <taxon>Rickettsiales</taxon>
        <taxon>Rickettsiaceae</taxon>
        <taxon>Candidatus Phycorickettsia</taxon>
    </lineage>
</organism>
<dbReference type="GO" id="GO:0015562">
    <property type="term" value="F:efflux transmembrane transporter activity"/>
    <property type="evidence" value="ECO:0007669"/>
    <property type="project" value="InterPro"/>
</dbReference>
<dbReference type="Pfam" id="PF02321">
    <property type="entry name" value="OEP"/>
    <property type="match status" value="2"/>
</dbReference>
<keyword evidence="4" id="KW-1134">Transmembrane beta strand</keyword>
<dbReference type="GO" id="GO:1990281">
    <property type="term" value="C:efflux pump complex"/>
    <property type="evidence" value="ECO:0007669"/>
    <property type="project" value="TreeGrafter"/>
</dbReference>
<keyword evidence="6" id="KW-0472">Membrane</keyword>